<dbReference type="CDD" id="cd00093">
    <property type="entry name" value="HTH_XRE"/>
    <property type="match status" value="1"/>
</dbReference>
<comment type="caution">
    <text evidence="3">The sequence shown here is derived from an EMBL/GenBank/DDBJ whole genome shotgun (WGS) entry which is preliminary data.</text>
</comment>
<accession>A0A942TP50</accession>
<dbReference type="PANTHER" id="PTHR46558:SF3">
    <property type="entry name" value="TRANSCRIPTIONAL REGULATOR"/>
    <property type="match status" value="1"/>
</dbReference>
<dbReference type="RefSeq" id="WP_213110904.1">
    <property type="nucleotide sequence ID" value="NZ_JAGYPJ010000001.1"/>
</dbReference>
<evidence type="ECO:0000313" key="4">
    <source>
        <dbReference type="Proteomes" id="UP000682713"/>
    </source>
</evidence>
<dbReference type="InterPro" id="IPR001387">
    <property type="entry name" value="Cro/C1-type_HTH"/>
</dbReference>
<name>A0A942TP50_9BACI</name>
<dbReference type="SMART" id="SM00530">
    <property type="entry name" value="HTH_XRE"/>
    <property type="match status" value="1"/>
</dbReference>
<dbReference type="SUPFAM" id="SSF47413">
    <property type="entry name" value="lambda repressor-like DNA-binding domains"/>
    <property type="match status" value="1"/>
</dbReference>
<keyword evidence="1" id="KW-0238">DNA-binding</keyword>
<evidence type="ECO:0000256" key="1">
    <source>
        <dbReference type="ARBA" id="ARBA00023125"/>
    </source>
</evidence>
<dbReference type="PANTHER" id="PTHR46558">
    <property type="entry name" value="TRACRIPTIONAL REGULATORY PROTEIN-RELATED-RELATED"/>
    <property type="match status" value="1"/>
</dbReference>
<dbReference type="Pfam" id="PF01381">
    <property type="entry name" value="HTH_3"/>
    <property type="match status" value="1"/>
</dbReference>
<dbReference type="PROSITE" id="PS50943">
    <property type="entry name" value="HTH_CROC1"/>
    <property type="match status" value="1"/>
</dbReference>
<dbReference type="EMBL" id="JAGYPJ010000001">
    <property type="protein sequence ID" value="MBS4200311.1"/>
    <property type="molecule type" value="Genomic_DNA"/>
</dbReference>
<keyword evidence="4" id="KW-1185">Reference proteome</keyword>
<feature type="domain" description="HTH cro/C1-type" evidence="2">
    <location>
        <begin position="14"/>
        <end position="68"/>
    </location>
</feature>
<dbReference type="Gene3D" id="1.10.260.40">
    <property type="entry name" value="lambda repressor-like DNA-binding domains"/>
    <property type="match status" value="1"/>
</dbReference>
<reference evidence="3 4" key="1">
    <citation type="submission" date="2021-05" db="EMBL/GenBank/DDBJ databases">
        <title>Novel Bacillus species.</title>
        <authorList>
            <person name="Liu G."/>
        </authorList>
    </citation>
    <scope>NUCLEOTIDE SEQUENCE [LARGE SCALE GENOMIC DNA]</scope>
    <source>
        <strain evidence="3 4">FJAT-49732</strain>
    </source>
</reference>
<evidence type="ECO:0000259" key="2">
    <source>
        <dbReference type="PROSITE" id="PS50943"/>
    </source>
</evidence>
<gene>
    <name evidence="3" type="ORF">KHA93_11780</name>
</gene>
<evidence type="ECO:0000313" key="3">
    <source>
        <dbReference type="EMBL" id="MBS4200311.1"/>
    </source>
</evidence>
<dbReference type="InterPro" id="IPR010982">
    <property type="entry name" value="Lambda_DNA-bd_dom_sf"/>
</dbReference>
<organism evidence="3 4">
    <name type="scientific">Lederbergia citrisecunda</name>
    <dbReference type="NCBI Taxonomy" id="2833583"/>
    <lineage>
        <taxon>Bacteria</taxon>
        <taxon>Bacillati</taxon>
        <taxon>Bacillota</taxon>
        <taxon>Bacilli</taxon>
        <taxon>Bacillales</taxon>
        <taxon>Bacillaceae</taxon>
        <taxon>Lederbergia</taxon>
    </lineage>
</organism>
<dbReference type="AlphaFoldDB" id="A0A942TP50"/>
<sequence length="132" mass="15600">MNEKELKIFIGNKIREYRKQMKMTQKELGDRAGVKHNTIATYEKGHSSPDQNVIFLLAQALDRPVDDFFPNHREEKYLNQLPELTNANLDFEELLFLNEIIEKTLSLEGEERARFLESIKFTVEYYKKMNGN</sequence>
<dbReference type="Proteomes" id="UP000682713">
    <property type="component" value="Unassembled WGS sequence"/>
</dbReference>
<dbReference type="GO" id="GO:0003677">
    <property type="term" value="F:DNA binding"/>
    <property type="evidence" value="ECO:0007669"/>
    <property type="project" value="UniProtKB-KW"/>
</dbReference>
<proteinExistence type="predicted"/>
<protein>
    <submittedName>
        <fullName evidence="3">Helix-turn-helix transcriptional regulator</fullName>
    </submittedName>
</protein>